<sequence length="128" mass="14072">MNPEPKFEHSALEQDIERLAGDIKDRKISGVVEQKRAIKESLGQVIKPAPISSHPANHTQSNVLPSYLQDAPDAIKLNVEKLLDLAWHKGVLAAANQAKKGGPLILDAFHDAVTDKLYEELKKRGHLG</sequence>
<comment type="caution">
    <text evidence="1">The sequence shown here is derived from an EMBL/GenBank/DDBJ whole genome shotgun (WGS) entry which is preliminary data.</text>
</comment>
<reference evidence="1 2" key="1">
    <citation type="journal article" date="2016" name="Nat. Commun.">
        <title>Thousands of microbial genomes shed light on interconnected biogeochemical processes in an aquifer system.</title>
        <authorList>
            <person name="Anantharaman K."/>
            <person name="Brown C.T."/>
            <person name="Hug L.A."/>
            <person name="Sharon I."/>
            <person name="Castelle C.J."/>
            <person name="Probst A.J."/>
            <person name="Thomas B.C."/>
            <person name="Singh A."/>
            <person name="Wilkins M.J."/>
            <person name="Karaoz U."/>
            <person name="Brodie E.L."/>
            <person name="Williams K.H."/>
            <person name="Hubbard S.S."/>
            <person name="Banfield J.F."/>
        </authorList>
    </citation>
    <scope>NUCLEOTIDE SEQUENCE [LARGE SCALE GENOMIC DNA]</scope>
</reference>
<gene>
    <name evidence="1" type="ORF">A3I24_00390</name>
</gene>
<dbReference type="STRING" id="1798409.A3I24_00390"/>
<dbReference type="Proteomes" id="UP000177690">
    <property type="component" value="Unassembled WGS sequence"/>
</dbReference>
<evidence type="ECO:0000313" key="2">
    <source>
        <dbReference type="Proteomes" id="UP000177690"/>
    </source>
</evidence>
<protein>
    <submittedName>
        <fullName evidence="1">Uncharacterized protein</fullName>
    </submittedName>
</protein>
<dbReference type="AlphaFoldDB" id="A0A1G1ZS57"/>
<proteinExistence type="predicted"/>
<accession>A0A1G1ZS57</accession>
<organism evidence="1 2">
    <name type="scientific">Candidatus Harrisonbacteria bacterium RIFCSPLOWO2_02_FULL_41_13b</name>
    <dbReference type="NCBI Taxonomy" id="1798409"/>
    <lineage>
        <taxon>Bacteria</taxon>
        <taxon>Candidatus Harrisoniibacteriota</taxon>
    </lineage>
</organism>
<dbReference type="EMBL" id="MHJL01000020">
    <property type="protein sequence ID" value="OGY67558.1"/>
    <property type="molecule type" value="Genomic_DNA"/>
</dbReference>
<name>A0A1G1ZS57_9BACT</name>
<evidence type="ECO:0000313" key="1">
    <source>
        <dbReference type="EMBL" id="OGY67558.1"/>
    </source>
</evidence>